<dbReference type="PROSITE" id="PS51257">
    <property type="entry name" value="PROKAR_LIPOPROTEIN"/>
    <property type="match status" value="1"/>
</dbReference>
<dbReference type="RefSeq" id="WP_038562853.1">
    <property type="nucleotide sequence ID" value="NZ_CP008876.1"/>
</dbReference>
<evidence type="ECO:0000256" key="10">
    <source>
        <dbReference type="ARBA" id="ARBA00023136"/>
    </source>
</evidence>
<dbReference type="AlphaFoldDB" id="A0A075LKW0"/>
<dbReference type="InterPro" id="IPR000223">
    <property type="entry name" value="Pept_S26A_signal_pept_1"/>
</dbReference>
<dbReference type="PRINTS" id="PR00727">
    <property type="entry name" value="LEADERPTASE"/>
</dbReference>
<dbReference type="PANTHER" id="PTHR43390:SF1">
    <property type="entry name" value="CHLOROPLAST PROCESSING PEPTIDASE"/>
    <property type="match status" value="1"/>
</dbReference>
<dbReference type="PROSITE" id="PS00761">
    <property type="entry name" value="SPASE_I_3"/>
    <property type="match status" value="1"/>
</dbReference>
<dbReference type="GO" id="GO:0005886">
    <property type="term" value="C:plasma membrane"/>
    <property type="evidence" value="ECO:0007669"/>
    <property type="project" value="UniProtKB-SubCell"/>
</dbReference>
<dbReference type="EC" id="3.4.21.89" evidence="4 12"/>
<dbReference type="Pfam" id="PF10502">
    <property type="entry name" value="Peptidase_S26"/>
    <property type="match status" value="1"/>
</dbReference>
<evidence type="ECO:0000256" key="5">
    <source>
        <dbReference type="ARBA" id="ARBA00022475"/>
    </source>
</evidence>
<keyword evidence="5" id="KW-1003">Cell membrane</keyword>
<dbReference type="HOGENOM" id="CLU_028723_5_0_9"/>
<dbReference type="GO" id="GO:0004252">
    <property type="term" value="F:serine-type endopeptidase activity"/>
    <property type="evidence" value="ECO:0007669"/>
    <property type="project" value="InterPro"/>
</dbReference>
<dbReference type="Proteomes" id="UP000027980">
    <property type="component" value="Chromosome"/>
</dbReference>
<evidence type="ECO:0000256" key="8">
    <source>
        <dbReference type="ARBA" id="ARBA00022801"/>
    </source>
</evidence>
<feature type="transmembrane region" description="Helical" evidence="12">
    <location>
        <begin position="12"/>
        <end position="32"/>
    </location>
</feature>
<dbReference type="Proteomes" id="UP000199735">
    <property type="component" value="Unassembled WGS sequence"/>
</dbReference>
<feature type="active site" evidence="11">
    <location>
        <position position="79"/>
    </location>
</feature>
<proteinExistence type="inferred from homology"/>
<dbReference type="EMBL" id="FOCD01000005">
    <property type="protein sequence ID" value="SEO03508.1"/>
    <property type="molecule type" value="Genomic_DNA"/>
</dbReference>
<keyword evidence="9 12" id="KW-1133">Transmembrane helix</keyword>
<dbReference type="KEGG" id="tap:GZ22_12500"/>
<evidence type="ECO:0000256" key="1">
    <source>
        <dbReference type="ARBA" id="ARBA00000677"/>
    </source>
</evidence>
<dbReference type="InterPro" id="IPR019533">
    <property type="entry name" value="Peptidase_S26"/>
</dbReference>
<name>A0A075LKW0_9BACI</name>
<dbReference type="InterPro" id="IPR019757">
    <property type="entry name" value="Pept_S26A_signal_pept_1_Lys-AS"/>
</dbReference>
<dbReference type="PROSITE" id="PS00760">
    <property type="entry name" value="SPASE_I_2"/>
    <property type="match status" value="1"/>
</dbReference>
<organism evidence="14 16">
    <name type="scientific">Terribacillus saccharophilus</name>
    <dbReference type="NCBI Taxonomy" id="361277"/>
    <lineage>
        <taxon>Bacteria</taxon>
        <taxon>Bacillati</taxon>
        <taxon>Bacillota</taxon>
        <taxon>Bacilli</taxon>
        <taxon>Bacillales</taxon>
        <taxon>Bacillaceae</taxon>
        <taxon>Terribacillus</taxon>
    </lineage>
</organism>
<dbReference type="SUPFAM" id="SSF51306">
    <property type="entry name" value="LexA/Signal peptidase"/>
    <property type="match status" value="1"/>
</dbReference>
<reference evidence="15 17" key="2">
    <citation type="submission" date="2016-10" db="EMBL/GenBank/DDBJ databases">
        <authorList>
            <person name="Varghese N."/>
            <person name="Submissions S."/>
        </authorList>
    </citation>
    <scope>NUCLEOTIDE SEQUENCE [LARGE SCALE GENOMIC DNA]</scope>
    <source>
        <strain evidence="15 17">DSM 21619</strain>
    </source>
</reference>
<dbReference type="OrthoDB" id="9802919at2"/>
<evidence type="ECO:0000256" key="2">
    <source>
        <dbReference type="ARBA" id="ARBA00004401"/>
    </source>
</evidence>
<protein>
    <recommendedName>
        <fullName evidence="4 12">Signal peptidase I</fullName>
        <ecNumber evidence="4 12">3.4.21.89</ecNumber>
    </recommendedName>
</protein>
<dbReference type="PANTHER" id="PTHR43390">
    <property type="entry name" value="SIGNAL PEPTIDASE I"/>
    <property type="match status" value="1"/>
</dbReference>
<dbReference type="FunFam" id="2.10.109.10:FF:000008">
    <property type="entry name" value="Signal peptidase I"/>
    <property type="match status" value="1"/>
</dbReference>
<evidence type="ECO:0000256" key="11">
    <source>
        <dbReference type="PIRSR" id="PIRSR600223-1"/>
    </source>
</evidence>
<dbReference type="GeneID" id="34219963"/>
<keyword evidence="7 12" id="KW-0812">Transmembrane</keyword>
<evidence type="ECO:0000256" key="7">
    <source>
        <dbReference type="ARBA" id="ARBA00022692"/>
    </source>
</evidence>
<evidence type="ECO:0000256" key="6">
    <source>
        <dbReference type="ARBA" id="ARBA00022670"/>
    </source>
</evidence>
<evidence type="ECO:0000256" key="3">
    <source>
        <dbReference type="ARBA" id="ARBA00009370"/>
    </source>
</evidence>
<gene>
    <name evidence="14" type="ORF">GZ22_12500</name>
    <name evidence="15" type="ORF">SAMN04489762_3359</name>
</gene>
<comment type="similarity">
    <text evidence="3 12">Belongs to the peptidase S26 family.</text>
</comment>
<evidence type="ECO:0000313" key="14">
    <source>
        <dbReference type="EMBL" id="AIF67380.1"/>
    </source>
</evidence>
<comment type="catalytic activity">
    <reaction evidence="1 12">
        <text>Cleavage of hydrophobic, N-terminal signal or leader sequences from secreted and periplasmic proteins.</text>
        <dbReference type="EC" id="3.4.21.89"/>
    </reaction>
</comment>
<sequence length="175" mass="19770">MSDNNTKKEIFSWLRAIGIAVVIAFGCRYFLFTPSTVHGESMLPTYQDSDHVIVSKVSKIERNDIVVFNAPDADAHYIKRVIGLPGDTIEVIDNVLYVNGEEQDQSYLPEDMVTGDFKLKELTGEEKVPEGEVFVMGDNRTNSKDSRMFGFISQKEVIGEVKMTFYPFSDFHIGN</sequence>
<accession>A0A075LKW0</accession>
<keyword evidence="8 12" id="KW-0378">Hydrolase</keyword>
<evidence type="ECO:0000256" key="12">
    <source>
        <dbReference type="RuleBase" id="RU362042"/>
    </source>
</evidence>
<feature type="domain" description="Peptidase S26" evidence="13">
    <location>
        <begin position="11"/>
        <end position="166"/>
    </location>
</feature>
<evidence type="ECO:0000259" key="13">
    <source>
        <dbReference type="Pfam" id="PF10502"/>
    </source>
</evidence>
<evidence type="ECO:0000313" key="16">
    <source>
        <dbReference type="Proteomes" id="UP000027980"/>
    </source>
</evidence>
<comment type="subcellular location">
    <subcellularLocation>
        <location evidence="2">Cell membrane</location>
        <topology evidence="2">Single-pass type II membrane protein</topology>
    </subcellularLocation>
    <subcellularLocation>
        <location evidence="12">Membrane</location>
        <topology evidence="12">Single-pass type II membrane protein</topology>
    </subcellularLocation>
</comment>
<evidence type="ECO:0000256" key="4">
    <source>
        <dbReference type="ARBA" id="ARBA00013208"/>
    </source>
</evidence>
<dbReference type="GO" id="GO:0009003">
    <property type="term" value="F:signal peptidase activity"/>
    <property type="evidence" value="ECO:0007669"/>
    <property type="project" value="UniProtKB-EC"/>
</dbReference>
<dbReference type="Gene3D" id="2.10.109.10">
    <property type="entry name" value="Umud Fragment, subunit A"/>
    <property type="match status" value="1"/>
</dbReference>
<dbReference type="NCBIfam" id="TIGR02227">
    <property type="entry name" value="sigpep_I_bact"/>
    <property type="match status" value="1"/>
</dbReference>
<evidence type="ECO:0000313" key="17">
    <source>
        <dbReference type="Proteomes" id="UP000199735"/>
    </source>
</evidence>
<dbReference type="InterPro" id="IPR036286">
    <property type="entry name" value="LexA/Signal_pep-like_sf"/>
</dbReference>
<dbReference type="InterPro" id="IPR019758">
    <property type="entry name" value="Pept_S26A_signal_pept_1_CS"/>
</dbReference>
<dbReference type="CDD" id="cd06530">
    <property type="entry name" value="S26_SPase_I"/>
    <property type="match status" value="1"/>
</dbReference>
<feature type="active site" evidence="11">
    <location>
        <position position="41"/>
    </location>
</feature>
<dbReference type="GO" id="GO:0006465">
    <property type="term" value="P:signal peptide processing"/>
    <property type="evidence" value="ECO:0007669"/>
    <property type="project" value="InterPro"/>
</dbReference>
<dbReference type="EMBL" id="CP008876">
    <property type="protein sequence ID" value="AIF67380.1"/>
    <property type="molecule type" value="Genomic_DNA"/>
</dbReference>
<keyword evidence="10 12" id="KW-0472">Membrane</keyword>
<evidence type="ECO:0000256" key="9">
    <source>
        <dbReference type="ARBA" id="ARBA00022989"/>
    </source>
</evidence>
<keyword evidence="6 12" id="KW-0645">Protease</keyword>
<reference evidence="14 16" key="1">
    <citation type="submission" date="2014-07" db="EMBL/GenBank/DDBJ databases">
        <title>Complete genome sequence of a moderately halophilic bacterium Terribacillus aidingensis MP602, isolated from Cryptomeria fortunei in Tianmu mountain in China.</title>
        <authorList>
            <person name="Wang Y."/>
            <person name="Lu P."/>
            <person name="Zhang L."/>
        </authorList>
    </citation>
    <scope>NUCLEOTIDE SEQUENCE [LARGE SCALE GENOMIC DNA]</scope>
    <source>
        <strain evidence="14 16">MP602</strain>
    </source>
</reference>
<evidence type="ECO:0000313" key="15">
    <source>
        <dbReference type="EMBL" id="SEO03508.1"/>
    </source>
</evidence>
<accession>A0AAX2EJI9</accession>